<dbReference type="Proteomes" id="UP000824232">
    <property type="component" value="Unassembled WGS sequence"/>
</dbReference>
<dbReference type="InterPro" id="IPR049557">
    <property type="entry name" value="Transketolase_CS"/>
</dbReference>
<feature type="site" description="Important for catalytic activity" evidence="19">
    <location>
        <position position="267"/>
    </location>
</feature>
<dbReference type="CDD" id="cd02012">
    <property type="entry name" value="TPP_TK"/>
    <property type="match status" value="1"/>
</dbReference>
<feature type="binding site" evidence="16">
    <location>
        <position position="519"/>
    </location>
    <ligand>
        <name>substrate</name>
    </ligand>
</feature>
<feature type="binding site" evidence="16">
    <location>
        <position position="469"/>
    </location>
    <ligand>
        <name>substrate</name>
    </ligand>
</feature>
<feature type="binding site" evidence="16">
    <location>
        <position position="385"/>
    </location>
    <ligand>
        <name>substrate</name>
    </ligand>
</feature>
<feature type="binding site" evidence="16">
    <location>
        <position position="461"/>
    </location>
    <ligand>
        <name>substrate</name>
    </ligand>
</feature>
<evidence type="ECO:0000256" key="17">
    <source>
        <dbReference type="PIRSR" id="PIRSR605478-3"/>
    </source>
</evidence>
<comment type="function">
    <text evidence="4">Catalyzes the transfer of a two-carbon ketol group from a ketose donor to an aldose acceptor, via a covalent intermediate with the cofactor thiamine pyrophosphate.</text>
</comment>
<dbReference type="InterPro" id="IPR005478">
    <property type="entry name" value="Transketolase_bac-like"/>
</dbReference>
<dbReference type="InterPro" id="IPR005474">
    <property type="entry name" value="Transketolase_N"/>
</dbReference>
<evidence type="ECO:0000256" key="12">
    <source>
        <dbReference type="ARBA" id="ARBA00023052"/>
    </source>
</evidence>
<evidence type="ECO:0000256" key="5">
    <source>
        <dbReference type="ARBA" id="ARBA00007131"/>
    </source>
</evidence>
<evidence type="ECO:0000256" key="14">
    <source>
        <dbReference type="NCBIfam" id="TIGR00232"/>
    </source>
</evidence>
<comment type="cofactor">
    <cofactor evidence="1">
        <name>Ca(2+)</name>
        <dbReference type="ChEBI" id="CHEBI:29108"/>
    </cofactor>
</comment>
<evidence type="ECO:0000256" key="16">
    <source>
        <dbReference type="PIRSR" id="PIRSR605478-2"/>
    </source>
</evidence>
<dbReference type="SUPFAM" id="SSF52922">
    <property type="entry name" value="TK C-terminal domain-like"/>
    <property type="match status" value="1"/>
</dbReference>
<dbReference type="SMART" id="SM00861">
    <property type="entry name" value="Transket_pyr"/>
    <property type="match status" value="1"/>
</dbReference>
<evidence type="ECO:0000256" key="10">
    <source>
        <dbReference type="ARBA" id="ARBA00022837"/>
    </source>
</evidence>
<evidence type="ECO:0000256" key="19">
    <source>
        <dbReference type="PIRSR" id="PIRSR605478-5"/>
    </source>
</evidence>
<feature type="binding site" evidence="18">
    <location>
        <position position="197"/>
    </location>
    <ligand>
        <name>Mg(2+)</name>
        <dbReference type="ChEBI" id="CHEBI:18420"/>
    </ligand>
</feature>
<evidence type="ECO:0000256" key="4">
    <source>
        <dbReference type="ARBA" id="ARBA00002931"/>
    </source>
</evidence>
<name>A0A9D1J3N4_9FIRM</name>
<dbReference type="EMBL" id="DVHC01000067">
    <property type="protein sequence ID" value="HIR59856.1"/>
    <property type="molecule type" value="Genomic_DNA"/>
</dbReference>
<feature type="binding site" evidence="16">
    <location>
        <position position="267"/>
    </location>
    <ligand>
        <name>substrate</name>
    </ligand>
</feature>
<comment type="similarity">
    <text evidence="5">Belongs to the transketolase family.</text>
</comment>
<dbReference type="InterPro" id="IPR029061">
    <property type="entry name" value="THDP-binding"/>
</dbReference>
<feature type="active site" description="Proton donor" evidence="15">
    <location>
        <position position="412"/>
    </location>
</feature>
<comment type="cofactor">
    <cofactor evidence="18">
        <name>Mg(2+)</name>
        <dbReference type="ChEBI" id="CHEBI:18420"/>
    </cofactor>
    <text evidence="18">Binds 1 Mg(2+) ion per subunit. Can also utilize other divalent metal cations, such as Ca(2+), Mn(2+) and Co(2+).</text>
</comment>
<feature type="binding site" evidence="17">
    <location>
        <position position="76"/>
    </location>
    <ligand>
        <name>thiamine diphosphate</name>
        <dbReference type="ChEBI" id="CHEBI:58937"/>
    </ligand>
</feature>
<evidence type="ECO:0000256" key="1">
    <source>
        <dbReference type="ARBA" id="ARBA00001913"/>
    </source>
</evidence>
<evidence type="ECO:0000256" key="2">
    <source>
        <dbReference type="ARBA" id="ARBA00001936"/>
    </source>
</evidence>
<keyword evidence="10" id="KW-0106">Calcium</keyword>
<dbReference type="CDD" id="cd07033">
    <property type="entry name" value="TPP_PYR_DXS_TK_like"/>
    <property type="match status" value="1"/>
</dbReference>
<comment type="cofactor">
    <cofactor evidence="2">
        <name>Mn(2+)</name>
        <dbReference type="ChEBI" id="CHEBI:29035"/>
    </cofactor>
</comment>
<keyword evidence="8 21" id="KW-0808">Transferase</keyword>
<dbReference type="Pfam" id="PF02779">
    <property type="entry name" value="Transket_pyr"/>
    <property type="match status" value="1"/>
</dbReference>
<comment type="cofactor">
    <cofactor evidence="17">
        <name>thiamine diphosphate</name>
        <dbReference type="ChEBI" id="CHEBI:58937"/>
    </cofactor>
    <text evidence="17">Binds 1 thiamine pyrophosphate per subunit. During the reaction, the substrate forms a covalent intermediate with the cofactor.</text>
</comment>
<dbReference type="FunFam" id="3.40.50.970:FF:000045">
    <property type="entry name" value="Transketolase"/>
    <property type="match status" value="1"/>
</dbReference>
<dbReference type="Gene3D" id="3.40.50.920">
    <property type="match status" value="1"/>
</dbReference>
<comment type="catalytic activity">
    <reaction evidence="13">
        <text>D-sedoheptulose 7-phosphate + D-glyceraldehyde 3-phosphate = aldehydo-D-ribose 5-phosphate + D-xylulose 5-phosphate</text>
        <dbReference type="Rhea" id="RHEA:10508"/>
        <dbReference type="ChEBI" id="CHEBI:57483"/>
        <dbReference type="ChEBI" id="CHEBI:57737"/>
        <dbReference type="ChEBI" id="CHEBI:58273"/>
        <dbReference type="ChEBI" id="CHEBI:59776"/>
        <dbReference type="EC" id="2.2.1.1"/>
    </reaction>
</comment>
<dbReference type="InterPro" id="IPR005475">
    <property type="entry name" value="Transketolase-like_Pyr-bd"/>
</dbReference>
<feature type="binding site" evidence="17">
    <location>
        <position position="195"/>
    </location>
    <ligand>
        <name>thiamine diphosphate</name>
        <dbReference type="ChEBI" id="CHEBI:58937"/>
    </ligand>
</feature>
<gene>
    <name evidence="21" type="primary">tkt</name>
    <name evidence="21" type="ORF">IAB38_07475</name>
</gene>
<dbReference type="FunFam" id="3.40.50.970:FF:000004">
    <property type="entry name" value="Transketolase"/>
    <property type="match status" value="1"/>
</dbReference>
<dbReference type="InterPro" id="IPR033247">
    <property type="entry name" value="Transketolase_fam"/>
</dbReference>
<feature type="domain" description="Transketolase-like pyrimidine-binding" evidence="20">
    <location>
        <begin position="355"/>
        <end position="524"/>
    </location>
</feature>
<proteinExistence type="inferred from homology"/>
<evidence type="ECO:0000256" key="3">
    <source>
        <dbReference type="ARBA" id="ARBA00001941"/>
    </source>
</evidence>
<feature type="binding site" evidence="16">
    <location>
        <position position="358"/>
    </location>
    <ligand>
        <name>substrate</name>
    </ligand>
</feature>
<feature type="binding site" evidence="17">
    <location>
        <position position="437"/>
    </location>
    <ligand>
        <name>thiamine diphosphate</name>
        <dbReference type="ChEBI" id="CHEBI:58937"/>
    </ligand>
</feature>
<comment type="subunit">
    <text evidence="6">Homodimer.</text>
</comment>
<feature type="binding site" evidence="18">
    <location>
        <position position="165"/>
    </location>
    <ligand>
        <name>Mg(2+)</name>
        <dbReference type="ChEBI" id="CHEBI:18420"/>
    </ligand>
</feature>
<dbReference type="GO" id="GO:0006098">
    <property type="term" value="P:pentose-phosphate shunt"/>
    <property type="evidence" value="ECO:0007669"/>
    <property type="project" value="TreeGrafter"/>
</dbReference>
<dbReference type="SUPFAM" id="SSF52518">
    <property type="entry name" value="Thiamin diphosphate-binding fold (THDP-binding)"/>
    <property type="match status" value="2"/>
</dbReference>
<comment type="cofactor">
    <cofactor evidence="3">
        <name>Co(2+)</name>
        <dbReference type="ChEBI" id="CHEBI:48828"/>
    </cofactor>
</comment>
<keyword evidence="12 17" id="KW-0786">Thiamine pyrophosphate</keyword>
<evidence type="ECO:0000256" key="18">
    <source>
        <dbReference type="PIRSR" id="PIRSR605478-4"/>
    </source>
</evidence>
<dbReference type="GO" id="GO:0004802">
    <property type="term" value="F:transketolase activity"/>
    <property type="evidence" value="ECO:0007669"/>
    <property type="project" value="UniProtKB-UniRule"/>
</dbReference>
<reference evidence="21" key="2">
    <citation type="journal article" date="2021" name="PeerJ">
        <title>Extensive microbial diversity within the chicken gut microbiome revealed by metagenomics and culture.</title>
        <authorList>
            <person name="Gilroy R."/>
            <person name="Ravi A."/>
            <person name="Getino M."/>
            <person name="Pursley I."/>
            <person name="Horton D.L."/>
            <person name="Alikhan N.F."/>
            <person name="Baker D."/>
            <person name="Gharbi K."/>
            <person name="Hall N."/>
            <person name="Watson M."/>
            <person name="Adriaenssens E.M."/>
            <person name="Foster-Nyarko E."/>
            <person name="Jarju S."/>
            <person name="Secka A."/>
            <person name="Antonio M."/>
            <person name="Oren A."/>
            <person name="Chaudhuri R.R."/>
            <person name="La Ragione R."/>
            <person name="Hildebrand F."/>
            <person name="Pallen M.J."/>
        </authorList>
    </citation>
    <scope>NUCLEOTIDE SEQUENCE</scope>
    <source>
        <strain evidence="21">CHK184-20233</strain>
    </source>
</reference>
<dbReference type="Pfam" id="PF00456">
    <property type="entry name" value="Transketolase_N"/>
    <property type="match status" value="1"/>
</dbReference>
<evidence type="ECO:0000256" key="6">
    <source>
        <dbReference type="ARBA" id="ARBA00011738"/>
    </source>
</evidence>
<reference evidence="21" key="1">
    <citation type="submission" date="2020-10" db="EMBL/GenBank/DDBJ databases">
        <authorList>
            <person name="Gilroy R."/>
        </authorList>
    </citation>
    <scope>NUCLEOTIDE SEQUENCE</scope>
    <source>
        <strain evidence="21">CHK184-20233</strain>
    </source>
</reference>
<feature type="binding site" evidence="17">
    <location>
        <position position="267"/>
    </location>
    <ligand>
        <name>thiamine diphosphate</name>
        <dbReference type="ChEBI" id="CHEBI:58937"/>
    </ligand>
</feature>
<dbReference type="EC" id="2.2.1.1" evidence="7 14"/>
<evidence type="ECO:0000256" key="13">
    <source>
        <dbReference type="ARBA" id="ARBA00049473"/>
    </source>
</evidence>
<dbReference type="PANTHER" id="PTHR43522:SF10">
    <property type="entry name" value="TRANSKETOLASE"/>
    <property type="match status" value="1"/>
</dbReference>
<dbReference type="InterPro" id="IPR055152">
    <property type="entry name" value="Transketolase-like_C_2"/>
</dbReference>
<feature type="binding site" evidence="18">
    <location>
        <position position="195"/>
    </location>
    <ligand>
        <name>Mg(2+)</name>
        <dbReference type="ChEBI" id="CHEBI:18420"/>
    </ligand>
</feature>
<dbReference type="PANTHER" id="PTHR43522">
    <property type="entry name" value="TRANSKETOLASE"/>
    <property type="match status" value="1"/>
</dbReference>
<evidence type="ECO:0000313" key="22">
    <source>
        <dbReference type="Proteomes" id="UP000824232"/>
    </source>
</evidence>
<feature type="binding site" evidence="16">
    <location>
        <position position="473"/>
    </location>
    <ligand>
        <name>substrate</name>
    </ligand>
</feature>
<evidence type="ECO:0000256" key="7">
    <source>
        <dbReference type="ARBA" id="ARBA00013152"/>
    </source>
</evidence>
<protein>
    <recommendedName>
        <fullName evidence="7 14">Transketolase</fullName>
        <ecNumber evidence="7 14">2.2.1.1</ecNumber>
    </recommendedName>
</protein>
<dbReference type="GO" id="GO:0046872">
    <property type="term" value="F:metal ion binding"/>
    <property type="evidence" value="ECO:0007669"/>
    <property type="project" value="UniProtKB-KW"/>
</dbReference>
<evidence type="ECO:0000259" key="20">
    <source>
        <dbReference type="SMART" id="SM00861"/>
    </source>
</evidence>
<evidence type="ECO:0000256" key="8">
    <source>
        <dbReference type="ARBA" id="ARBA00022679"/>
    </source>
</evidence>
<feature type="binding site" evidence="17">
    <location>
        <begin position="124"/>
        <end position="126"/>
    </location>
    <ligand>
        <name>thiamine diphosphate</name>
        <dbReference type="ChEBI" id="CHEBI:58937"/>
    </ligand>
</feature>
<evidence type="ECO:0000256" key="11">
    <source>
        <dbReference type="ARBA" id="ARBA00022842"/>
    </source>
</evidence>
<dbReference type="InterPro" id="IPR009014">
    <property type="entry name" value="Transketo_C/PFOR_II"/>
</dbReference>
<comment type="caution">
    <text evidence="21">The sequence shown here is derived from an EMBL/GenBank/DDBJ whole genome shotgun (WGS) entry which is preliminary data.</text>
</comment>
<keyword evidence="11 18" id="KW-0460">Magnesium</keyword>
<feature type="binding site" evidence="17">
    <location>
        <position position="166"/>
    </location>
    <ligand>
        <name>thiamine diphosphate</name>
        <dbReference type="ChEBI" id="CHEBI:58937"/>
    </ligand>
</feature>
<dbReference type="GO" id="GO:0005829">
    <property type="term" value="C:cytosol"/>
    <property type="evidence" value="ECO:0007669"/>
    <property type="project" value="TreeGrafter"/>
</dbReference>
<sequence length="660" mass="73567">MLAFTKSSEDNINEERIVNQIRGLGIDMIHEANSGHPGIVLGAASIIYTVYAHHLRFSKENPNFFNRDRFVMSAGHGSALLYATLGMAGFNIELDDLKAFRKIDSITPGHPEYGVTPGVDATTGPLGQGVAMAVGMAIAEKHTEALINDKKNNIIDYKVYCLCGDGDLMEGVSYEALSLAGNLKLNNLILLYDSNHVCLDSDTKKTFTDDIEARFKAMGFNVSTVSDDIKEIDKAITNAKSSDLPSLIQVKTTIGKYSRNAGKNIVHGKPLDDEDITNIKHELGLRDIPFTISNEALQDFQKLIDDRCSNLENDFNEKYENLEDKTKELLDSMMSNDKKIELTNLDYAYPEERVESLRKASSKILNSLANSSKLIFGGAADLSSSTLTYLTDKGDFSSDDYNGRNIFFGVREFAMAAIANGLALSGYRPFVSTYLTFSDYLKPALRLSCLMNLPVTYIFTHDSITVGEDGPTHQAVEQLVSLRATPNLEVFRPSDSNEVIGTYKTIFEENKPACIVLGRNETKIRETSSVPNVSRGAYIIKQEERKLDGIIIATGEEVDLAFDVVNALFEKGYDFRIVSMPSIERYNLLSNEEKEELLPIGKKKFIIEKSSSYSWYQFAYNDNYLFTVDRFGASGSKDDINKKFHFTTDEIALKIEEIIK</sequence>
<evidence type="ECO:0000256" key="15">
    <source>
        <dbReference type="PIRSR" id="PIRSR605478-1"/>
    </source>
</evidence>
<dbReference type="Pfam" id="PF22613">
    <property type="entry name" value="Transketolase_C_1"/>
    <property type="match status" value="1"/>
</dbReference>
<feature type="binding site" evidence="16">
    <location>
        <position position="36"/>
    </location>
    <ligand>
        <name>substrate</name>
    </ligand>
</feature>
<dbReference type="Gene3D" id="3.40.50.970">
    <property type="match status" value="2"/>
</dbReference>
<keyword evidence="9 18" id="KW-0479">Metal-binding</keyword>
<feature type="site" description="Important for catalytic activity" evidence="19">
    <location>
        <position position="36"/>
    </location>
</feature>
<dbReference type="AlphaFoldDB" id="A0A9D1J3N4"/>
<accession>A0A9D1J3N4</accession>
<organism evidence="21 22">
    <name type="scientific">Candidatus Onthousia excrementipullorum</name>
    <dbReference type="NCBI Taxonomy" id="2840884"/>
    <lineage>
        <taxon>Bacteria</taxon>
        <taxon>Bacillati</taxon>
        <taxon>Bacillota</taxon>
        <taxon>Bacilli</taxon>
        <taxon>Candidatus Onthousia</taxon>
    </lineage>
</organism>
<dbReference type="NCBIfam" id="TIGR00232">
    <property type="entry name" value="tktlase_bact"/>
    <property type="match status" value="1"/>
</dbReference>
<evidence type="ECO:0000256" key="9">
    <source>
        <dbReference type="ARBA" id="ARBA00022723"/>
    </source>
</evidence>
<dbReference type="PROSITE" id="PS00801">
    <property type="entry name" value="TRANSKETOLASE_1"/>
    <property type="match status" value="1"/>
</dbReference>
<evidence type="ECO:0000313" key="21">
    <source>
        <dbReference type="EMBL" id="HIR59856.1"/>
    </source>
</evidence>